<proteinExistence type="predicted"/>
<dbReference type="InterPro" id="IPR026444">
    <property type="entry name" value="Secre_tail"/>
</dbReference>
<dbReference type="RefSeq" id="WP_144332620.1">
    <property type="nucleotide sequence ID" value="NZ_VLPL01000003.1"/>
</dbReference>
<gene>
    <name evidence="4" type="ORF">FO442_07905</name>
</gene>
<evidence type="ECO:0000313" key="4">
    <source>
        <dbReference type="EMBL" id="TSJ45665.1"/>
    </source>
</evidence>
<protein>
    <submittedName>
        <fullName evidence="4">T9SS type A sorting domain-containing protein</fullName>
    </submittedName>
</protein>
<feature type="domain" description="Secretion system C-terminal sorting" evidence="3">
    <location>
        <begin position="225"/>
        <end position="288"/>
    </location>
</feature>
<dbReference type="OrthoDB" id="1352671at2"/>
<comment type="caution">
    <text evidence="4">The sequence shown here is derived from an EMBL/GenBank/DDBJ whole genome shotgun (WGS) entry which is preliminary data.</text>
</comment>
<dbReference type="Pfam" id="PF18962">
    <property type="entry name" value="Por_Secre_tail"/>
    <property type="match status" value="1"/>
</dbReference>
<dbReference type="Proteomes" id="UP000316008">
    <property type="component" value="Unassembled WGS sequence"/>
</dbReference>
<organism evidence="4 5">
    <name type="scientific">Fluviicola chungangensis</name>
    <dbReference type="NCBI Taxonomy" id="2597671"/>
    <lineage>
        <taxon>Bacteria</taxon>
        <taxon>Pseudomonadati</taxon>
        <taxon>Bacteroidota</taxon>
        <taxon>Flavobacteriia</taxon>
        <taxon>Flavobacteriales</taxon>
        <taxon>Crocinitomicaceae</taxon>
        <taxon>Fluviicola</taxon>
    </lineage>
</organism>
<feature type="signal peptide" evidence="2">
    <location>
        <begin position="1"/>
        <end position="19"/>
    </location>
</feature>
<keyword evidence="5" id="KW-1185">Reference proteome</keyword>
<feature type="chain" id="PRO_5022218017" evidence="2">
    <location>
        <begin position="20"/>
        <end position="294"/>
    </location>
</feature>
<sequence>MKKKLLFSCCVFSFLTLKAQTISYQPIHGDYTQYVYRHQHWNGSENVESFHKTVWSGDTAIGGQNYVRIFQYGSYVGGIREDVPNQQRFFINGSNVETEITISPFLTVGTIITDTSALLNTFRCYVDMQGICTNCDTFQIAQADSVLESNGTYSTTYRLEVLPQPNISFSLNSYRGLLNVNGFEFSEEQICYREDGEQTPPGQETPWTPMCDLGMSENDLIQIDLFPNPTSETINLSGDVTRISDLAIYDTRGTIIQKIPLSDIHSGISIKELKNGIYFLSANENQKVLRFQKM</sequence>
<evidence type="ECO:0000256" key="2">
    <source>
        <dbReference type="SAM" id="SignalP"/>
    </source>
</evidence>
<name>A0A556N0R4_9FLAO</name>
<accession>A0A556N0R4</accession>
<evidence type="ECO:0000313" key="5">
    <source>
        <dbReference type="Proteomes" id="UP000316008"/>
    </source>
</evidence>
<dbReference type="EMBL" id="VLPL01000003">
    <property type="protein sequence ID" value="TSJ45665.1"/>
    <property type="molecule type" value="Genomic_DNA"/>
</dbReference>
<dbReference type="NCBIfam" id="TIGR04183">
    <property type="entry name" value="Por_Secre_tail"/>
    <property type="match status" value="1"/>
</dbReference>
<evidence type="ECO:0000256" key="1">
    <source>
        <dbReference type="ARBA" id="ARBA00022729"/>
    </source>
</evidence>
<reference evidence="4 5" key="1">
    <citation type="submission" date="2019-07" db="EMBL/GenBank/DDBJ databases">
        <authorList>
            <person name="Huq M.A."/>
        </authorList>
    </citation>
    <scope>NUCLEOTIDE SEQUENCE [LARGE SCALE GENOMIC DNA]</scope>
    <source>
        <strain evidence="4 5">MAH-3</strain>
    </source>
</reference>
<keyword evidence="1 2" id="KW-0732">Signal</keyword>
<evidence type="ECO:0000259" key="3">
    <source>
        <dbReference type="Pfam" id="PF18962"/>
    </source>
</evidence>
<dbReference type="AlphaFoldDB" id="A0A556N0R4"/>